<name>A0A7S4QMM2_9DINO</name>
<dbReference type="PANTHER" id="PTHR38899">
    <property type="entry name" value="DOMAIN OOKINETE PROTEIN, PUTATIVE-RELATED"/>
    <property type="match status" value="1"/>
</dbReference>
<evidence type="ECO:0000256" key="1">
    <source>
        <dbReference type="SAM" id="MobiDB-lite"/>
    </source>
</evidence>
<organism evidence="2">
    <name type="scientific">Alexandrium monilatum</name>
    <dbReference type="NCBI Taxonomy" id="311494"/>
    <lineage>
        <taxon>Eukaryota</taxon>
        <taxon>Sar</taxon>
        <taxon>Alveolata</taxon>
        <taxon>Dinophyceae</taxon>
        <taxon>Gonyaulacales</taxon>
        <taxon>Pyrocystaceae</taxon>
        <taxon>Alexandrium</taxon>
    </lineage>
</organism>
<sequence>MAAQVVCQSPGQNDFQAEACWTVPEEASEPIRTSDGQKLSWAIRKGGGEFDDNSTELASTEGGSDDESRSEDASPVVYPTFSVEETLVIFDWDDTLLPTTWLRQHGYSLHGGPIRNPEHWVLLQTLAASAAQALRVARQLGRVVIVTNAETGWVQLSCQRFLPTLVASLEGLSIVSARSTYESPAARLPVDWKRKAFAHQVRSYYGAPRDDRFWNVVVLGDSFHEQQALDYATYGVVTCHAKFVKFAERPALKELIAEHQEVSLCLRRIVDFDGDLDVRTPGLELQPGSGELASTFDAGCKYGL</sequence>
<dbReference type="InterPro" id="IPR036412">
    <property type="entry name" value="HAD-like_sf"/>
</dbReference>
<dbReference type="PANTHER" id="PTHR38899:SF1">
    <property type="entry name" value="PROTEIN KINASE"/>
    <property type="match status" value="1"/>
</dbReference>
<dbReference type="EMBL" id="HBNR01033254">
    <property type="protein sequence ID" value="CAE4588204.1"/>
    <property type="molecule type" value="Transcribed_RNA"/>
</dbReference>
<evidence type="ECO:0000313" key="2">
    <source>
        <dbReference type="EMBL" id="CAE4588204.1"/>
    </source>
</evidence>
<protein>
    <submittedName>
        <fullName evidence="2">Uncharacterized protein</fullName>
    </submittedName>
</protein>
<gene>
    <name evidence="2" type="ORF">AMON00008_LOCUS22826</name>
</gene>
<accession>A0A7S4QMM2</accession>
<proteinExistence type="predicted"/>
<feature type="region of interest" description="Disordered" evidence="1">
    <location>
        <begin position="27"/>
        <end position="75"/>
    </location>
</feature>
<dbReference type="AlphaFoldDB" id="A0A7S4QMM2"/>
<dbReference type="SUPFAM" id="SSF56784">
    <property type="entry name" value="HAD-like"/>
    <property type="match status" value="1"/>
</dbReference>
<reference evidence="2" key="1">
    <citation type="submission" date="2021-01" db="EMBL/GenBank/DDBJ databases">
        <authorList>
            <person name="Corre E."/>
            <person name="Pelletier E."/>
            <person name="Niang G."/>
            <person name="Scheremetjew M."/>
            <person name="Finn R."/>
            <person name="Kale V."/>
            <person name="Holt S."/>
            <person name="Cochrane G."/>
            <person name="Meng A."/>
            <person name="Brown T."/>
            <person name="Cohen L."/>
        </authorList>
    </citation>
    <scope>NUCLEOTIDE SEQUENCE</scope>
    <source>
        <strain evidence="2">CCMP3105</strain>
    </source>
</reference>